<keyword evidence="3" id="KW-0808">Transferase</keyword>
<name>A0A3B0RCT5_9ZZZZ</name>
<dbReference type="EC" id="2.4.1.-" evidence="3"/>
<reference evidence="3" key="1">
    <citation type="submission" date="2018-06" db="EMBL/GenBank/DDBJ databases">
        <authorList>
            <person name="Zhirakovskaya E."/>
        </authorList>
    </citation>
    <scope>NUCLEOTIDE SEQUENCE</scope>
</reference>
<proteinExistence type="predicted"/>
<keyword evidence="1" id="KW-1133">Transmembrane helix</keyword>
<keyword evidence="1" id="KW-0472">Membrane</keyword>
<dbReference type="AlphaFoldDB" id="A0A3B0RCT5"/>
<evidence type="ECO:0000256" key="1">
    <source>
        <dbReference type="SAM" id="Phobius"/>
    </source>
</evidence>
<keyword evidence="1" id="KW-0812">Transmembrane</keyword>
<dbReference type="InterPro" id="IPR003362">
    <property type="entry name" value="Bact_transf"/>
</dbReference>
<feature type="domain" description="Bacterial sugar transferase" evidence="2">
    <location>
        <begin position="11"/>
        <end position="185"/>
    </location>
</feature>
<dbReference type="GO" id="GO:0016757">
    <property type="term" value="F:glycosyltransferase activity"/>
    <property type="evidence" value="ECO:0007669"/>
    <property type="project" value="UniProtKB-KW"/>
</dbReference>
<protein>
    <submittedName>
        <fullName evidence="3">Lipid carrier: UDP-N-acetylgalactosaminyltransferase</fullName>
        <ecNumber evidence="3">2.4.1.-</ecNumber>
    </submittedName>
</protein>
<dbReference type="PANTHER" id="PTHR30576:SF8">
    <property type="entry name" value="UNDECAPRENYL-PHOSPHATE GALACTOSE PHOSPHOTRANSFERASE"/>
    <property type="match status" value="1"/>
</dbReference>
<organism evidence="3">
    <name type="scientific">hydrothermal vent metagenome</name>
    <dbReference type="NCBI Taxonomy" id="652676"/>
    <lineage>
        <taxon>unclassified sequences</taxon>
        <taxon>metagenomes</taxon>
        <taxon>ecological metagenomes</taxon>
    </lineage>
</organism>
<evidence type="ECO:0000313" key="3">
    <source>
        <dbReference type="EMBL" id="VAV89417.1"/>
    </source>
</evidence>
<keyword evidence="3" id="KW-0328">Glycosyltransferase</keyword>
<gene>
    <name evidence="3" type="ORF">MNBD_ALPHA02-467</name>
</gene>
<dbReference type="GO" id="GO:0016780">
    <property type="term" value="F:phosphotransferase activity, for other substituted phosphate groups"/>
    <property type="evidence" value="ECO:0007669"/>
    <property type="project" value="TreeGrafter"/>
</dbReference>
<dbReference type="PANTHER" id="PTHR30576">
    <property type="entry name" value="COLANIC BIOSYNTHESIS UDP-GLUCOSE LIPID CARRIER TRANSFERASE"/>
    <property type="match status" value="1"/>
</dbReference>
<dbReference type="EMBL" id="UOED01000046">
    <property type="protein sequence ID" value="VAV89417.1"/>
    <property type="molecule type" value="Genomic_DNA"/>
</dbReference>
<evidence type="ECO:0000259" key="2">
    <source>
        <dbReference type="Pfam" id="PF02397"/>
    </source>
</evidence>
<sequence>MRGITYKTVWKRLLDIIGSLILIITLSPVLLLTAVIVRLKLGSPVLFKQERLGLNGKSFTIWKFRSMTNCIDENGNLLADEYRLTKFGKLLRDLSIDELPQLWNVLIGDMSLIGPRPFIAEYGSRYTSEQMRRHDVRPGISGWAQVMGRNSISWNQKFILDIWYVDNCSLMTDVKVLFKTIPIVLSRNGVSAENHVTMPEWANSEVPVDESASE</sequence>
<feature type="transmembrane region" description="Helical" evidence="1">
    <location>
        <begin position="16"/>
        <end position="39"/>
    </location>
</feature>
<accession>A0A3B0RCT5</accession>
<dbReference type="Pfam" id="PF02397">
    <property type="entry name" value="Bac_transf"/>
    <property type="match status" value="1"/>
</dbReference>